<keyword evidence="3" id="KW-1185">Reference proteome</keyword>
<protein>
    <recommendedName>
        <fullName evidence="1">Rad21/Rec8-like protein C-terminal eukaryotic domain-containing protein</fullName>
    </recommendedName>
</protein>
<evidence type="ECO:0000259" key="1">
    <source>
        <dbReference type="Pfam" id="PF04824"/>
    </source>
</evidence>
<proteinExistence type="predicted"/>
<dbReference type="OrthoDB" id="10071381at2759"/>
<dbReference type="InterPro" id="IPR039781">
    <property type="entry name" value="Rad21/Rec8-like"/>
</dbReference>
<name>A0A3P7LLV4_STRVU</name>
<dbReference type="SUPFAM" id="SSF46785">
    <property type="entry name" value="Winged helix' DNA-binding domain"/>
    <property type="match status" value="1"/>
</dbReference>
<organism evidence="2 3">
    <name type="scientific">Strongylus vulgaris</name>
    <name type="common">Blood worm</name>
    <dbReference type="NCBI Taxonomy" id="40348"/>
    <lineage>
        <taxon>Eukaryota</taxon>
        <taxon>Metazoa</taxon>
        <taxon>Ecdysozoa</taxon>
        <taxon>Nematoda</taxon>
        <taxon>Chromadorea</taxon>
        <taxon>Rhabditida</taxon>
        <taxon>Rhabditina</taxon>
        <taxon>Rhabditomorpha</taxon>
        <taxon>Strongyloidea</taxon>
        <taxon>Strongylidae</taxon>
        <taxon>Strongylus</taxon>
    </lineage>
</organism>
<feature type="domain" description="Rad21/Rec8-like protein C-terminal eukaryotic" evidence="1">
    <location>
        <begin position="96"/>
        <end position="145"/>
    </location>
</feature>
<dbReference type="PANTHER" id="PTHR12585:SF69">
    <property type="entry name" value="FI11703P"/>
    <property type="match status" value="1"/>
</dbReference>
<dbReference type="GO" id="GO:0008278">
    <property type="term" value="C:cohesin complex"/>
    <property type="evidence" value="ECO:0007669"/>
    <property type="project" value="InterPro"/>
</dbReference>
<dbReference type="EMBL" id="UYYB01107389">
    <property type="protein sequence ID" value="VDM80112.1"/>
    <property type="molecule type" value="Genomic_DNA"/>
</dbReference>
<dbReference type="Proteomes" id="UP000270094">
    <property type="component" value="Unassembled WGS sequence"/>
</dbReference>
<sequence>ESIHDDKYENIGPALFEPIGAESPIVKDTELHLPLEETRTNYMEELYLQSEKKRRRIESRVAEEEKTVEDRRWFKRAQNVLNAIITALRSTNEMQITLNDLLRIGSTRKAAAQKFYILLVLKKLQAINLVQQEPYKDIFISKEPNIAQIMVK</sequence>
<dbReference type="InterPro" id="IPR023093">
    <property type="entry name" value="ScpA-like_C"/>
</dbReference>
<dbReference type="GO" id="GO:1990414">
    <property type="term" value="P:replication-born double-strand break repair via sister chromatid exchange"/>
    <property type="evidence" value="ECO:0007669"/>
    <property type="project" value="TreeGrafter"/>
</dbReference>
<gene>
    <name evidence="2" type="ORF">SVUK_LOCUS15110</name>
</gene>
<feature type="non-terminal residue" evidence="2">
    <location>
        <position position="1"/>
    </location>
</feature>
<dbReference type="GO" id="GO:0007062">
    <property type="term" value="P:sister chromatid cohesion"/>
    <property type="evidence" value="ECO:0007669"/>
    <property type="project" value="InterPro"/>
</dbReference>
<reference evidence="2 3" key="1">
    <citation type="submission" date="2018-11" db="EMBL/GenBank/DDBJ databases">
        <authorList>
            <consortium name="Pathogen Informatics"/>
        </authorList>
    </citation>
    <scope>NUCLEOTIDE SEQUENCE [LARGE SCALE GENOMIC DNA]</scope>
</reference>
<dbReference type="AlphaFoldDB" id="A0A3P7LLV4"/>
<dbReference type="Gene3D" id="1.10.10.580">
    <property type="entry name" value="Structural maintenance of chromosome 1. Chain E"/>
    <property type="match status" value="1"/>
</dbReference>
<dbReference type="InterPro" id="IPR006909">
    <property type="entry name" value="Rad21/Rec8_C_eu"/>
</dbReference>
<dbReference type="PANTHER" id="PTHR12585">
    <property type="entry name" value="SCC1 / RAD21 FAMILY MEMBER"/>
    <property type="match status" value="1"/>
</dbReference>
<dbReference type="Pfam" id="PF04824">
    <property type="entry name" value="Rad21_Rec8"/>
    <property type="match status" value="1"/>
</dbReference>
<evidence type="ECO:0000313" key="2">
    <source>
        <dbReference type="EMBL" id="VDM80112.1"/>
    </source>
</evidence>
<dbReference type="GO" id="GO:0003682">
    <property type="term" value="F:chromatin binding"/>
    <property type="evidence" value="ECO:0007669"/>
    <property type="project" value="TreeGrafter"/>
</dbReference>
<accession>A0A3P7LLV4</accession>
<dbReference type="InterPro" id="IPR036390">
    <property type="entry name" value="WH_DNA-bd_sf"/>
</dbReference>
<evidence type="ECO:0000313" key="3">
    <source>
        <dbReference type="Proteomes" id="UP000270094"/>
    </source>
</evidence>